<evidence type="ECO:0000313" key="1">
    <source>
        <dbReference type="EMBL" id="KAK0702568.1"/>
    </source>
</evidence>
<organism evidence="1 2">
    <name type="scientific">Apiosordaria backusii</name>
    <dbReference type="NCBI Taxonomy" id="314023"/>
    <lineage>
        <taxon>Eukaryota</taxon>
        <taxon>Fungi</taxon>
        <taxon>Dikarya</taxon>
        <taxon>Ascomycota</taxon>
        <taxon>Pezizomycotina</taxon>
        <taxon>Sordariomycetes</taxon>
        <taxon>Sordariomycetidae</taxon>
        <taxon>Sordariales</taxon>
        <taxon>Lasiosphaeriaceae</taxon>
        <taxon>Apiosordaria</taxon>
    </lineage>
</organism>
<gene>
    <name evidence="1" type="ORF">B0T21DRAFT_378563</name>
</gene>
<dbReference type="AlphaFoldDB" id="A0AA39ZS17"/>
<name>A0AA39ZS17_9PEZI</name>
<dbReference type="EMBL" id="JAUKTV010000025">
    <property type="protein sequence ID" value="KAK0702568.1"/>
    <property type="molecule type" value="Genomic_DNA"/>
</dbReference>
<comment type="caution">
    <text evidence="1">The sequence shown here is derived from an EMBL/GenBank/DDBJ whole genome shotgun (WGS) entry which is preliminary data.</text>
</comment>
<accession>A0AA39ZS17</accession>
<proteinExistence type="predicted"/>
<sequence length="227" mass="25656">MGIIRKTFTTAFLATAGTIGYLGATTRLESPLPEDDPLWRSKSYTKYNHHQNASTQDLVYKRIPLDKIKPELLQHEGDLALEFCRGVWGGLGYRFQRAYLARKYQGPATASQLWTTDQLSKSTYEPGTQLTDHFEVVEKTPTEIIVRCGDTPRNAGPRESDGLFVISASVDRARGEVVLGLKSCFFNGNTRVEGIQGPMPGWMEELHRWYSRFWLVTGSWKVTSSFL</sequence>
<dbReference type="Proteomes" id="UP001172159">
    <property type="component" value="Unassembled WGS sequence"/>
</dbReference>
<reference evidence="1" key="1">
    <citation type="submission" date="2023-06" db="EMBL/GenBank/DDBJ databases">
        <title>Genome-scale phylogeny and comparative genomics of the fungal order Sordariales.</title>
        <authorList>
            <consortium name="Lawrence Berkeley National Laboratory"/>
            <person name="Hensen N."/>
            <person name="Bonometti L."/>
            <person name="Westerberg I."/>
            <person name="Brannstrom I.O."/>
            <person name="Guillou S."/>
            <person name="Cros-Aarteil S."/>
            <person name="Calhoun S."/>
            <person name="Haridas S."/>
            <person name="Kuo A."/>
            <person name="Mondo S."/>
            <person name="Pangilinan J."/>
            <person name="Riley R."/>
            <person name="Labutti K."/>
            <person name="Andreopoulos B."/>
            <person name="Lipzen A."/>
            <person name="Chen C."/>
            <person name="Yanf M."/>
            <person name="Daum C."/>
            <person name="Ng V."/>
            <person name="Clum A."/>
            <person name="Steindorff A."/>
            <person name="Ohm R."/>
            <person name="Martin F."/>
            <person name="Silar P."/>
            <person name="Natvig D."/>
            <person name="Lalanne C."/>
            <person name="Gautier V."/>
            <person name="Ament-Velasquez S.L."/>
            <person name="Kruys A."/>
            <person name="Hutchinson M.I."/>
            <person name="Powell A.J."/>
            <person name="Barry K."/>
            <person name="Miller A.N."/>
            <person name="Grigoriev I.V."/>
            <person name="Debuchy R."/>
            <person name="Gladieux P."/>
            <person name="Thoren M.H."/>
            <person name="Johannesson H."/>
        </authorList>
    </citation>
    <scope>NUCLEOTIDE SEQUENCE</scope>
    <source>
        <strain evidence="1">CBS 540.89</strain>
    </source>
</reference>
<keyword evidence="2" id="KW-1185">Reference proteome</keyword>
<protein>
    <submittedName>
        <fullName evidence="1">Uncharacterized protein</fullName>
    </submittedName>
</protein>
<evidence type="ECO:0000313" key="2">
    <source>
        <dbReference type="Proteomes" id="UP001172159"/>
    </source>
</evidence>